<protein>
    <submittedName>
        <fullName evidence="3">Uncharacterized protein</fullName>
    </submittedName>
</protein>
<dbReference type="EMBL" id="QORO01000001">
    <property type="protein sequence ID" value="RCK61801.1"/>
    <property type="molecule type" value="Genomic_DNA"/>
</dbReference>
<sequence>MDAIVPTAEALDAAVHRIRHIARPEVPYAATRGTLHEDETVLLVDTSTLTEWAGWRCAGSQHLLAPLDVVRHAEGHEVVLPDVRESVARACGRREAAGVGWRRGEAVTLLVSLVRGVAEAAAIGVTDGEGEWWIAVDGRPMFAFAEGAGESIVAASRVLVDRVASQIDDRVLARAIDDVRSALDHPDTLAHRLDDLEEPLFDAAAPQPIQSDDLGGDATPRPGRVIAFDAAETDGRLAWLRDAIDRHIDSSLGEALRDAISSLSARLAQRRERAAYERDRRSRREKKKGAASRGARWPLVIVGSAAAAVVVAVGMLWPAGAPDARAREQAPDPVATRTEQAGDTERTEPPEESEQPAPADPAPSLDAVAAAGEILAAWDACGEACRAPDGVERSGAAARGDRAVSLVDDYGAVALLEVAAPEADRQLLVIERSDEGWRVRDLYAAPE</sequence>
<feature type="region of interest" description="Disordered" evidence="1">
    <location>
        <begin position="323"/>
        <end position="364"/>
    </location>
</feature>
<reference evidence="3 4" key="1">
    <citation type="submission" date="2018-07" db="EMBL/GenBank/DDBJ databases">
        <title>Microbacterium endoborsara sp. nov., a novel actinobacterium isolated from Borszczowia aralocaspica.</title>
        <authorList>
            <person name="An D."/>
        </authorList>
    </citation>
    <scope>NUCLEOTIDE SEQUENCE [LARGE SCALE GENOMIC DNA]</scope>
    <source>
        <strain evidence="3 4">C1.15228</strain>
    </source>
</reference>
<keyword evidence="4" id="KW-1185">Reference proteome</keyword>
<dbReference type="AlphaFoldDB" id="A0A367Y9X0"/>
<name>A0A367Y9X0_9MICO</name>
<feature type="region of interest" description="Disordered" evidence="1">
    <location>
        <begin position="271"/>
        <end position="290"/>
    </location>
</feature>
<organism evidence="3 4">
    <name type="scientific">Microbacterium sorbitolivorans</name>
    <dbReference type="NCBI Taxonomy" id="1867410"/>
    <lineage>
        <taxon>Bacteria</taxon>
        <taxon>Bacillati</taxon>
        <taxon>Actinomycetota</taxon>
        <taxon>Actinomycetes</taxon>
        <taxon>Micrococcales</taxon>
        <taxon>Microbacteriaceae</taxon>
        <taxon>Microbacterium</taxon>
    </lineage>
</organism>
<feature type="transmembrane region" description="Helical" evidence="2">
    <location>
        <begin position="297"/>
        <end position="317"/>
    </location>
</feature>
<evidence type="ECO:0000313" key="4">
    <source>
        <dbReference type="Proteomes" id="UP000253508"/>
    </source>
</evidence>
<proteinExistence type="predicted"/>
<dbReference type="Proteomes" id="UP000253508">
    <property type="component" value="Unassembled WGS sequence"/>
</dbReference>
<keyword evidence="2" id="KW-0472">Membrane</keyword>
<keyword evidence="2" id="KW-0812">Transmembrane</keyword>
<dbReference type="OrthoDB" id="5081882at2"/>
<evidence type="ECO:0000313" key="3">
    <source>
        <dbReference type="EMBL" id="RCK61801.1"/>
    </source>
</evidence>
<gene>
    <name evidence="3" type="ORF">DTO57_04065</name>
</gene>
<evidence type="ECO:0000256" key="1">
    <source>
        <dbReference type="SAM" id="MobiDB-lite"/>
    </source>
</evidence>
<evidence type="ECO:0000256" key="2">
    <source>
        <dbReference type="SAM" id="Phobius"/>
    </source>
</evidence>
<accession>A0A367Y9X0</accession>
<dbReference type="RefSeq" id="WP_114116904.1">
    <property type="nucleotide sequence ID" value="NZ_BMHU01000004.1"/>
</dbReference>
<comment type="caution">
    <text evidence="3">The sequence shown here is derived from an EMBL/GenBank/DDBJ whole genome shotgun (WGS) entry which is preliminary data.</text>
</comment>
<keyword evidence="2" id="KW-1133">Transmembrane helix</keyword>
<feature type="compositionally biased region" description="Basic and acidic residues" evidence="1">
    <location>
        <begin position="271"/>
        <end position="282"/>
    </location>
</feature>